<evidence type="ECO:0000256" key="1">
    <source>
        <dbReference type="SAM" id="MobiDB-lite"/>
    </source>
</evidence>
<keyword evidence="2" id="KW-1133">Transmembrane helix</keyword>
<dbReference type="EMBL" id="BMRG01000001">
    <property type="protein sequence ID" value="GGP37554.1"/>
    <property type="molecule type" value="Genomic_DNA"/>
</dbReference>
<protein>
    <recommendedName>
        <fullName evidence="5">DUF4352 domain-containing protein</fullName>
    </recommendedName>
</protein>
<feature type="transmembrane region" description="Helical" evidence="2">
    <location>
        <begin position="76"/>
        <end position="99"/>
    </location>
</feature>
<reference evidence="3" key="2">
    <citation type="submission" date="2020-09" db="EMBL/GenBank/DDBJ databases">
        <authorList>
            <person name="Sun Q."/>
            <person name="Ohkuma M."/>
        </authorList>
    </citation>
    <scope>NUCLEOTIDE SEQUENCE</scope>
    <source>
        <strain evidence="3">JCM 3313</strain>
    </source>
</reference>
<feature type="transmembrane region" description="Helical" evidence="2">
    <location>
        <begin position="28"/>
        <end position="48"/>
    </location>
</feature>
<evidence type="ECO:0000256" key="2">
    <source>
        <dbReference type="SAM" id="Phobius"/>
    </source>
</evidence>
<keyword evidence="2" id="KW-0812">Transmembrane</keyword>
<keyword evidence="4" id="KW-1185">Reference proteome</keyword>
<proteinExistence type="predicted"/>
<evidence type="ECO:0000313" key="4">
    <source>
        <dbReference type="Proteomes" id="UP000639606"/>
    </source>
</evidence>
<feature type="compositionally biased region" description="Polar residues" evidence="1">
    <location>
        <begin position="111"/>
        <end position="121"/>
    </location>
</feature>
<feature type="transmembrane region" description="Helical" evidence="2">
    <location>
        <begin position="54"/>
        <end position="71"/>
    </location>
</feature>
<gene>
    <name evidence="3" type="ORF">GCM10010185_06150</name>
</gene>
<accession>A0A918AG89</accession>
<feature type="compositionally biased region" description="Low complexity" evidence="1">
    <location>
        <begin position="122"/>
        <end position="143"/>
    </location>
</feature>
<organism evidence="3 4">
    <name type="scientific">Saccharothrix coeruleofusca</name>
    <dbReference type="NCBI Taxonomy" id="33919"/>
    <lineage>
        <taxon>Bacteria</taxon>
        <taxon>Bacillati</taxon>
        <taxon>Actinomycetota</taxon>
        <taxon>Actinomycetes</taxon>
        <taxon>Pseudonocardiales</taxon>
        <taxon>Pseudonocardiaceae</taxon>
        <taxon>Saccharothrix</taxon>
    </lineage>
</organism>
<keyword evidence="2" id="KW-0472">Membrane</keyword>
<dbReference type="AlphaFoldDB" id="A0A918AG89"/>
<comment type="caution">
    <text evidence="3">The sequence shown here is derived from an EMBL/GenBank/DDBJ whole genome shotgun (WGS) entry which is preliminary data.</text>
</comment>
<evidence type="ECO:0000313" key="3">
    <source>
        <dbReference type="EMBL" id="GGP37554.1"/>
    </source>
</evidence>
<name>A0A918AG89_9PSEU</name>
<feature type="region of interest" description="Disordered" evidence="1">
    <location>
        <begin position="111"/>
        <end position="145"/>
    </location>
</feature>
<evidence type="ECO:0008006" key="5">
    <source>
        <dbReference type="Google" id="ProtNLM"/>
    </source>
</evidence>
<sequence>MIKEIAMTHPEAPQYYPPQPAPPKPAKFGALAWTALILGIVGVVGSPIIILNNLTAIVAGVGLVLGVIALFGTRKVLAIIGVVLCVAGIAFTVAAQAAAVKELDEIINGSTNQGQVSEGSGQSAAPEQAAQPPAAQTPSAETPTWGKRYTWKDGLAVEISAPAACTPGQFSAPQDVARAVKFTVTVVNGTDKPFEAGLLTIGDNAQFDGRTAEKIFDSSGGCGGGLDSATILPGKTYTYEVSYAVGAQPGEMQIALQPTFGADKAVFVGQA</sequence>
<dbReference type="Proteomes" id="UP000639606">
    <property type="component" value="Unassembled WGS sequence"/>
</dbReference>
<reference evidence="3" key="1">
    <citation type="journal article" date="2014" name="Int. J. Syst. Evol. Microbiol.">
        <title>Complete genome sequence of Corynebacterium casei LMG S-19264T (=DSM 44701T), isolated from a smear-ripened cheese.</title>
        <authorList>
            <consortium name="US DOE Joint Genome Institute (JGI-PGF)"/>
            <person name="Walter F."/>
            <person name="Albersmeier A."/>
            <person name="Kalinowski J."/>
            <person name="Ruckert C."/>
        </authorList>
    </citation>
    <scope>NUCLEOTIDE SEQUENCE</scope>
    <source>
        <strain evidence="3">JCM 3313</strain>
    </source>
</reference>